<dbReference type="Proteomes" id="UP000663929">
    <property type="component" value="Chromosome"/>
</dbReference>
<dbReference type="InterPro" id="IPR029044">
    <property type="entry name" value="Nucleotide-diphossugar_trans"/>
</dbReference>
<dbReference type="KEGG" id="scor:J3U87_03440"/>
<name>A0A8A4TND6_SULCO</name>
<dbReference type="InterPro" id="IPR025877">
    <property type="entry name" value="MobA-like_NTP_Trfase"/>
</dbReference>
<keyword evidence="3" id="KW-1185">Reference proteome</keyword>
<evidence type="ECO:0000313" key="3">
    <source>
        <dbReference type="Proteomes" id="UP000663929"/>
    </source>
</evidence>
<protein>
    <submittedName>
        <fullName evidence="2">Nucleotidyltransferase family protein</fullName>
    </submittedName>
</protein>
<evidence type="ECO:0000259" key="1">
    <source>
        <dbReference type="Pfam" id="PF12804"/>
    </source>
</evidence>
<dbReference type="Pfam" id="PF12804">
    <property type="entry name" value="NTP_transf_3"/>
    <property type="match status" value="1"/>
</dbReference>
<gene>
    <name evidence="2" type="ORF">J3U87_03440</name>
</gene>
<dbReference type="Gene3D" id="3.90.550.10">
    <property type="entry name" value="Spore Coat Polysaccharide Biosynthesis Protein SpsA, Chain A"/>
    <property type="match status" value="1"/>
</dbReference>
<dbReference type="SUPFAM" id="SSF53448">
    <property type="entry name" value="Nucleotide-diphospho-sugar transferases"/>
    <property type="match status" value="1"/>
</dbReference>
<accession>A0A8A4TND6</accession>
<reference evidence="2" key="1">
    <citation type="submission" date="2021-03" db="EMBL/GenBank/DDBJ databases">
        <title>Acanthopleuribacteraceae sp. M133.</title>
        <authorList>
            <person name="Wang G."/>
        </authorList>
    </citation>
    <scope>NUCLEOTIDE SEQUENCE</scope>
    <source>
        <strain evidence="2">M133</strain>
    </source>
</reference>
<dbReference type="RefSeq" id="WP_237381629.1">
    <property type="nucleotide sequence ID" value="NZ_CP071793.1"/>
</dbReference>
<dbReference type="EMBL" id="CP071793">
    <property type="protein sequence ID" value="QTD51499.1"/>
    <property type="molecule type" value="Genomic_DNA"/>
</dbReference>
<dbReference type="GO" id="GO:0016779">
    <property type="term" value="F:nucleotidyltransferase activity"/>
    <property type="evidence" value="ECO:0007669"/>
    <property type="project" value="UniProtKB-ARBA"/>
</dbReference>
<proteinExistence type="predicted"/>
<feature type="domain" description="MobA-like NTP transferase" evidence="1">
    <location>
        <begin position="3"/>
        <end position="142"/>
    </location>
</feature>
<evidence type="ECO:0000313" key="2">
    <source>
        <dbReference type="EMBL" id="QTD51499.1"/>
    </source>
</evidence>
<sequence length="306" mass="34521">MDCIVLAGNRESYRSVAQEDNKAFLRIGAATILEIMLDELAQVEDIDRLLLVGPSERLQDLFAARYGQDFPKPVIFYEQQADLVANILGVVAASAPDEDPDRVVLVLPSDIPMITRAEIREFIGLCDMTRYDYVGGVTTGRALAQFHPVGEKRGIRMATFRLASGVYRISNLHMVRPAAVKRGQYIRKTYALRYQKRLTNMVRMLAGLLLLLARTPTAPFFYLWAQLVRSLDAAGYKGLSGLLAWPVRLERAEKYISRILGTRFKIVVTHFGGAAVDVDNDADYLAVCQRFEEWRQLMRGMEKSPE</sequence>
<dbReference type="AlphaFoldDB" id="A0A8A4TND6"/>
<organism evidence="2 3">
    <name type="scientific">Sulfidibacter corallicola</name>
    <dbReference type="NCBI Taxonomy" id="2818388"/>
    <lineage>
        <taxon>Bacteria</taxon>
        <taxon>Pseudomonadati</taxon>
        <taxon>Acidobacteriota</taxon>
        <taxon>Holophagae</taxon>
        <taxon>Acanthopleuribacterales</taxon>
        <taxon>Acanthopleuribacteraceae</taxon>
        <taxon>Sulfidibacter</taxon>
    </lineage>
</organism>